<proteinExistence type="predicted"/>
<feature type="domain" description="Xylose isomerase-like TIM barrel" evidence="1">
    <location>
        <begin position="107"/>
        <end position="267"/>
    </location>
</feature>
<dbReference type="AlphaFoldDB" id="A0A9Q4KTY0"/>
<organism evidence="2 3">
    <name type="scientific">Methanogenium marinum</name>
    <dbReference type="NCBI Taxonomy" id="348610"/>
    <lineage>
        <taxon>Archaea</taxon>
        <taxon>Methanobacteriati</taxon>
        <taxon>Methanobacteriota</taxon>
        <taxon>Stenosarchaea group</taxon>
        <taxon>Methanomicrobia</taxon>
        <taxon>Methanomicrobiales</taxon>
        <taxon>Methanomicrobiaceae</taxon>
        <taxon>Methanogenium</taxon>
    </lineage>
</organism>
<dbReference type="Proteomes" id="UP001143747">
    <property type="component" value="Unassembled WGS sequence"/>
</dbReference>
<dbReference type="InterPro" id="IPR013022">
    <property type="entry name" value="Xyl_isomerase-like_TIM-brl"/>
</dbReference>
<accession>A0A9Q4KTY0</accession>
<dbReference type="SUPFAM" id="SSF51658">
    <property type="entry name" value="Xylose isomerase-like"/>
    <property type="match status" value="1"/>
</dbReference>
<gene>
    <name evidence="2" type="ORF">L0665_08170</name>
</gene>
<evidence type="ECO:0000259" key="1">
    <source>
        <dbReference type="Pfam" id="PF01261"/>
    </source>
</evidence>
<dbReference type="Pfam" id="PF01261">
    <property type="entry name" value="AP_endonuc_2"/>
    <property type="match status" value="1"/>
</dbReference>
<protein>
    <submittedName>
        <fullName evidence="2">TIM barrel protein</fullName>
    </submittedName>
</protein>
<name>A0A9Q4KTY0_9EURY</name>
<comment type="caution">
    <text evidence="2">The sequence shown here is derived from an EMBL/GenBank/DDBJ whole genome shotgun (WGS) entry which is preliminary data.</text>
</comment>
<sequence length="344" mass="39339">MQPPYTELISLPVYPWGRSIFGGGWENVAEFCRKEGLNGVEVYTGYEEVSPKELPEELVKSVHLPFHSGWLEMLEENEQNTRDKIKSGKKPGHNVTRFQTPFFACSTHQDFIAALRLQLERAACIRADYAVYHIGYYHTAEMFTQTYARDDGEVLERSADFLNELVSAFPSGEPPVRLQFENLWYPGLTYTDPDAILSFMDLLEFSNYGLLLDTGHLMNRITTSDAEADCITAVCECIETLPPEIINKIDVLHLHWSGSYSLRQERIRRGIPNGFHSMQRHEQEAFAFQHAILTDQHRPLSLPEAQAMVEMIAPSVVVHECIPKTLDELKEFLTMQRGALQQKK</sequence>
<reference evidence="2" key="1">
    <citation type="submission" date="2022-01" db="EMBL/GenBank/DDBJ databases">
        <title>Draft genome of Methanogenium marinum DSM 15558.</title>
        <authorList>
            <person name="Chen S.-C."/>
            <person name="You Y.-T."/>
        </authorList>
    </citation>
    <scope>NUCLEOTIDE SEQUENCE</scope>
    <source>
        <strain evidence="2">DSM 15558</strain>
    </source>
</reference>
<dbReference type="RefSeq" id="WP_274925203.1">
    <property type="nucleotide sequence ID" value="NZ_JAKELO010000002.1"/>
</dbReference>
<keyword evidence="3" id="KW-1185">Reference proteome</keyword>
<evidence type="ECO:0000313" key="2">
    <source>
        <dbReference type="EMBL" id="MDE4908579.1"/>
    </source>
</evidence>
<dbReference type="EMBL" id="JAKELO010000002">
    <property type="protein sequence ID" value="MDE4908579.1"/>
    <property type="molecule type" value="Genomic_DNA"/>
</dbReference>
<dbReference type="Gene3D" id="3.20.20.150">
    <property type="entry name" value="Divalent-metal-dependent TIM barrel enzymes"/>
    <property type="match status" value="1"/>
</dbReference>
<dbReference type="InterPro" id="IPR036237">
    <property type="entry name" value="Xyl_isomerase-like_sf"/>
</dbReference>
<evidence type="ECO:0000313" key="3">
    <source>
        <dbReference type="Proteomes" id="UP001143747"/>
    </source>
</evidence>